<dbReference type="RefSeq" id="WP_120195690.1">
    <property type="nucleotide sequence ID" value="NZ_MCIA01000006.1"/>
</dbReference>
<dbReference type="PANTHER" id="PTHR42715">
    <property type="entry name" value="BETA-GLUCOSIDASE"/>
    <property type="match status" value="1"/>
</dbReference>
<dbReference type="InterPro" id="IPR019800">
    <property type="entry name" value="Glyco_hydro_3_AS"/>
</dbReference>
<dbReference type="InterPro" id="IPR017853">
    <property type="entry name" value="GH"/>
</dbReference>
<dbReference type="InterPro" id="IPR026891">
    <property type="entry name" value="Fn3-like"/>
</dbReference>
<dbReference type="PANTHER" id="PTHR42715:SF10">
    <property type="entry name" value="BETA-GLUCOSIDASE"/>
    <property type="match status" value="1"/>
</dbReference>
<keyword evidence="3" id="KW-0119">Carbohydrate metabolism</keyword>
<dbReference type="Pfam" id="PF01915">
    <property type="entry name" value="Glyco_hydro_3_C"/>
    <property type="match status" value="1"/>
</dbReference>
<dbReference type="Proteomes" id="UP000284277">
    <property type="component" value="Unassembled WGS sequence"/>
</dbReference>
<dbReference type="GO" id="GO:0005975">
    <property type="term" value="P:carbohydrate metabolic process"/>
    <property type="evidence" value="ECO:0007669"/>
    <property type="project" value="InterPro"/>
</dbReference>
<evidence type="ECO:0000256" key="5">
    <source>
        <dbReference type="SAM" id="MobiDB-lite"/>
    </source>
</evidence>
<feature type="compositionally biased region" description="Polar residues" evidence="5">
    <location>
        <begin position="404"/>
        <end position="420"/>
    </location>
</feature>
<evidence type="ECO:0000313" key="7">
    <source>
        <dbReference type="EMBL" id="RKD33636.1"/>
    </source>
</evidence>
<dbReference type="Pfam" id="PF14310">
    <property type="entry name" value="Fn3-like"/>
    <property type="match status" value="1"/>
</dbReference>
<dbReference type="PROSITE" id="PS00775">
    <property type="entry name" value="GLYCOSYL_HYDROL_F3"/>
    <property type="match status" value="1"/>
</dbReference>
<reference evidence="7 8" key="1">
    <citation type="submission" date="2016-08" db="EMBL/GenBank/DDBJ databases">
        <title>A new outlook on sporulation: Clostridium algidixylanolyticum.</title>
        <authorList>
            <person name="Poppleton D.I."/>
            <person name="Gribaldo S."/>
        </authorList>
    </citation>
    <scope>NUCLEOTIDE SEQUENCE [LARGE SCALE GENOMIC DNA]</scope>
    <source>
        <strain evidence="7 8">SPL73</strain>
    </source>
</reference>
<evidence type="ECO:0000256" key="2">
    <source>
        <dbReference type="ARBA" id="ARBA00022801"/>
    </source>
</evidence>
<dbReference type="InterPro" id="IPR036962">
    <property type="entry name" value="Glyco_hydro_3_N_sf"/>
</dbReference>
<dbReference type="Gene3D" id="3.40.50.1700">
    <property type="entry name" value="Glycoside hydrolase family 3 C-terminal domain"/>
    <property type="match status" value="1"/>
</dbReference>
<comment type="similarity">
    <text evidence="1 4">Belongs to the glycosyl hydrolase 3 family.</text>
</comment>
<dbReference type="InterPro" id="IPR036881">
    <property type="entry name" value="Glyco_hydro_3_C_sf"/>
</dbReference>
<accession>A0A419T8D9</accession>
<dbReference type="InterPro" id="IPR050288">
    <property type="entry name" value="Cellulose_deg_GH3"/>
</dbReference>
<feature type="domain" description="Fibronectin type III-like" evidence="6">
    <location>
        <begin position="627"/>
        <end position="682"/>
    </location>
</feature>
<dbReference type="SUPFAM" id="SSF52279">
    <property type="entry name" value="Beta-D-glucan exohydrolase, C-terminal domain"/>
    <property type="match status" value="1"/>
</dbReference>
<sequence>METQIKKRAEELMEKLTLDEKIGMIHGAQLFQTAGVERLGIPPLKMSDGPMGVRQEFEPDRWNTIGHSDDYVTYLPCNSALAATWNRKLAYEMGSVLGEEARGRGKDVILAPGVNIKRSPLCGRNFEYFSEDPYLTKEMAVPYIQGVQMWDVAACVKHYAVNNQETGRLWVDVEIDEQVLRDIYLPAFYDAVTKGGAYTIMGAYNKLYGEHCCQSDFLLHKILREEWGYDGVVISDWGAVHDTQKAALSQLDIEMSVTYDFDDYFMAGPLKKMIQAGEISETIINEKVVRILLLMMRLHMLDGERKAGAYNTKEHRQKALEVARESVVLLKNEKNHLPLKKEELKSVLLVGENADCLHSGGGGSAEIKALYEISPLMGLKTHLGGNVKVGYTQGYCREEKSEDSQGNWQETSLENDNGPTKPSDHQTDEMEMKRKQLRNEAIQLAKEYETVMYIGGLNHDLDCEGNDREDMKLPYEQDILIQELLKVKPDLIVVIIGGSPVEMDTWIHQANTVVWGWYAGMEGGNALAEVLLGEVNPSGKLPETFYKTHRDCSAHILGKAIGDKKVVYHEGRYVGYRYYDKYHVEPQYCFGHGLSYTSFEYRSLSVDRIEKKILCYVKNTGNVAGGEIIQVYKRSNENEEFYFRELIGFEKVFLEAGEEKQITLNLETEIEKGCELLVGSSSRDIRLKFKFDFK</sequence>
<keyword evidence="4" id="KW-0326">Glycosidase</keyword>
<evidence type="ECO:0000256" key="3">
    <source>
        <dbReference type="ARBA" id="ARBA00023277"/>
    </source>
</evidence>
<evidence type="ECO:0000256" key="1">
    <source>
        <dbReference type="ARBA" id="ARBA00005336"/>
    </source>
</evidence>
<gene>
    <name evidence="7" type="ORF">BET01_13970</name>
</gene>
<dbReference type="OrthoDB" id="98455at2"/>
<dbReference type="Pfam" id="PF00933">
    <property type="entry name" value="Glyco_hydro_3"/>
    <property type="match status" value="1"/>
</dbReference>
<dbReference type="SUPFAM" id="SSF51445">
    <property type="entry name" value="(Trans)glycosidases"/>
    <property type="match status" value="1"/>
</dbReference>
<comment type="caution">
    <text evidence="7">The sequence shown here is derived from an EMBL/GenBank/DDBJ whole genome shotgun (WGS) entry which is preliminary data.</text>
</comment>
<feature type="region of interest" description="Disordered" evidence="5">
    <location>
        <begin position="398"/>
        <end position="429"/>
    </location>
</feature>
<dbReference type="Gene3D" id="2.60.40.10">
    <property type="entry name" value="Immunoglobulins"/>
    <property type="match status" value="1"/>
</dbReference>
<evidence type="ECO:0000256" key="4">
    <source>
        <dbReference type="RuleBase" id="RU361161"/>
    </source>
</evidence>
<evidence type="ECO:0000259" key="6">
    <source>
        <dbReference type="SMART" id="SM01217"/>
    </source>
</evidence>
<dbReference type="InterPro" id="IPR013783">
    <property type="entry name" value="Ig-like_fold"/>
</dbReference>
<evidence type="ECO:0000313" key="8">
    <source>
        <dbReference type="Proteomes" id="UP000284277"/>
    </source>
</evidence>
<proteinExistence type="inferred from homology"/>
<dbReference type="EMBL" id="MCIA01000006">
    <property type="protein sequence ID" value="RKD33636.1"/>
    <property type="molecule type" value="Genomic_DNA"/>
</dbReference>
<protein>
    <submittedName>
        <fullName evidence="7">Glycosyl hydrolase</fullName>
    </submittedName>
</protein>
<dbReference type="SMART" id="SM01217">
    <property type="entry name" value="Fn3_like"/>
    <property type="match status" value="1"/>
</dbReference>
<dbReference type="PRINTS" id="PR00133">
    <property type="entry name" value="GLHYDRLASE3"/>
</dbReference>
<keyword evidence="8" id="KW-1185">Reference proteome</keyword>
<organism evidence="7 8">
    <name type="scientific">Lacrimispora algidixylanolytica</name>
    <dbReference type="NCBI Taxonomy" id="94868"/>
    <lineage>
        <taxon>Bacteria</taxon>
        <taxon>Bacillati</taxon>
        <taxon>Bacillota</taxon>
        <taxon>Clostridia</taxon>
        <taxon>Lachnospirales</taxon>
        <taxon>Lachnospiraceae</taxon>
        <taxon>Lacrimispora</taxon>
    </lineage>
</organism>
<dbReference type="GO" id="GO:0004553">
    <property type="term" value="F:hydrolase activity, hydrolyzing O-glycosyl compounds"/>
    <property type="evidence" value="ECO:0007669"/>
    <property type="project" value="InterPro"/>
</dbReference>
<keyword evidence="2 4" id="KW-0378">Hydrolase</keyword>
<dbReference type="InterPro" id="IPR002772">
    <property type="entry name" value="Glyco_hydro_3_C"/>
</dbReference>
<dbReference type="InterPro" id="IPR001764">
    <property type="entry name" value="Glyco_hydro_3_N"/>
</dbReference>
<dbReference type="Gene3D" id="3.20.20.300">
    <property type="entry name" value="Glycoside hydrolase, family 3, N-terminal domain"/>
    <property type="match status" value="1"/>
</dbReference>
<dbReference type="AlphaFoldDB" id="A0A419T8D9"/>
<name>A0A419T8D9_9FIRM</name>